<name>A0A4Y2R3V3_ARAVE</name>
<dbReference type="Proteomes" id="UP000499080">
    <property type="component" value="Unassembled WGS sequence"/>
</dbReference>
<protein>
    <submittedName>
        <fullName evidence="1">Uncharacterized protein</fullName>
    </submittedName>
</protein>
<evidence type="ECO:0000313" key="2">
    <source>
        <dbReference type="Proteomes" id="UP000499080"/>
    </source>
</evidence>
<organism evidence="1 2">
    <name type="scientific">Araneus ventricosus</name>
    <name type="common">Orbweaver spider</name>
    <name type="synonym">Epeira ventricosa</name>
    <dbReference type="NCBI Taxonomy" id="182803"/>
    <lineage>
        <taxon>Eukaryota</taxon>
        <taxon>Metazoa</taxon>
        <taxon>Ecdysozoa</taxon>
        <taxon>Arthropoda</taxon>
        <taxon>Chelicerata</taxon>
        <taxon>Arachnida</taxon>
        <taxon>Araneae</taxon>
        <taxon>Araneomorphae</taxon>
        <taxon>Entelegynae</taxon>
        <taxon>Araneoidea</taxon>
        <taxon>Araneidae</taxon>
        <taxon>Araneus</taxon>
    </lineage>
</organism>
<dbReference type="EMBL" id="BGPR01015703">
    <property type="protein sequence ID" value="GBN70293.1"/>
    <property type="molecule type" value="Genomic_DNA"/>
</dbReference>
<accession>A0A4Y2R3V3</accession>
<proteinExistence type="predicted"/>
<keyword evidence="2" id="KW-1185">Reference proteome</keyword>
<evidence type="ECO:0000313" key="1">
    <source>
        <dbReference type="EMBL" id="GBN70293.1"/>
    </source>
</evidence>
<dbReference type="AlphaFoldDB" id="A0A4Y2R3V3"/>
<reference evidence="1 2" key="1">
    <citation type="journal article" date="2019" name="Sci. Rep.">
        <title>Orb-weaving spider Araneus ventricosus genome elucidates the spidroin gene catalogue.</title>
        <authorList>
            <person name="Kono N."/>
            <person name="Nakamura H."/>
            <person name="Ohtoshi R."/>
            <person name="Moran D.A.P."/>
            <person name="Shinohara A."/>
            <person name="Yoshida Y."/>
            <person name="Fujiwara M."/>
            <person name="Mori M."/>
            <person name="Tomita M."/>
            <person name="Arakawa K."/>
        </authorList>
    </citation>
    <scope>NUCLEOTIDE SEQUENCE [LARGE SCALE GENOMIC DNA]</scope>
</reference>
<gene>
    <name evidence="1" type="ORF">AVEN_249712_1</name>
</gene>
<sequence length="83" mass="9626">MYLVVPLSVVFRVIVISKMFQSEIINVSSAVEMINKTRQVMVEMRLDKRFQQAVVDVYDLCDSIQIDTKCSQEPEVQSLKEKK</sequence>
<dbReference type="OrthoDB" id="6694091at2759"/>
<comment type="caution">
    <text evidence="1">The sequence shown here is derived from an EMBL/GenBank/DDBJ whole genome shotgun (WGS) entry which is preliminary data.</text>
</comment>